<sequence length="170" mass="20059">MKIKDLKIFNFLNLVNYDNLLTLKDLKMVFYIFKKIDVHEKNALNDIQFYSFMKATTNLSAKQIITVFKKFDVNKSGLIEIEEFYLMICILISTKVHREKDFVSKHSKTVFDLLDEDCSGTISAKELNKIGYLFNFGSRFIQKIFKEFDITGDEIVDNFLQKKKNLCKEY</sequence>
<dbReference type="AlphaFoldDB" id="A0A3M7SP95"/>
<accession>A0A3M7SP95</accession>
<dbReference type="STRING" id="10195.A0A3M7SP95"/>
<dbReference type="EMBL" id="REGN01001030">
    <property type="protein sequence ID" value="RNA37559.1"/>
    <property type="molecule type" value="Genomic_DNA"/>
</dbReference>
<evidence type="ECO:0000259" key="2">
    <source>
        <dbReference type="PROSITE" id="PS50222"/>
    </source>
</evidence>
<comment type="caution">
    <text evidence="3">The sequence shown here is derived from an EMBL/GenBank/DDBJ whole genome shotgun (WGS) entry which is preliminary data.</text>
</comment>
<dbReference type="GO" id="GO:0005509">
    <property type="term" value="F:calcium ion binding"/>
    <property type="evidence" value="ECO:0007669"/>
    <property type="project" value="InterPro"/>
</dbReference>
<evidence type="ECO:0000256" key="1">
    <source>
        <dbReference type="ARBA" id="ARBA00022837"/>
    </source>
</evidence>
<dbReference type="PANTHER" id="PTHR47065">
    <property type="entry name" value="EF-HAND CALCIUM-BINDING DOMAIN-CONTAINING PROTEIN 9"/>
    <property type="match status" value="1"/>
</dbReference>
<evidence type="ECO:0000313" key="4">
    <source>
        <dbReference type="Proteomes" id="UP000276133"/>
    </source>
</evidence>
<name>A0A3M7SP95_BRAPC</name>
<dbReference type="PANTHER" id="PTHR47065:SF1">
    <property type="entry name" value="EF-HAND CALCIUM-BINDING DOMAIN-CONTAINING PROTEIN 9"/>
    <property type="match status" value="1"/>
</dbReference>
<dbReference type="GO" id="GO:0005737">
    <property type="term" value="C:cytoplasm"/>
    <property type="evidence" value="ECO:0007669"/>
    <property type="project" value="TreeGrafter"/>
</dbReference>
<reference evidence="3 4" key="1">
    <citation type="journal article" date="2018" name="Sci. Rep.">
        <title>Genomic signatures of local adaptation to the degree of environmental predictability in rotifers.</title>
        <authorList>
            <person name="Franch-Gras L."/>
            <person name="Hahn C."/>
            <person name="Garcia-Roger E.M."/>
            <person name="Carmona M.J."/>
            <person name="Serra M."/>
            <person name="Gomez A."/>
        </authorList>
    </citation>
    <scope>NUCLEOTIDE SEQUENCE [LARGE SCALE GENOMIC DNA]</scope>
    <source>
        <strain evidence="3">HYR1</strain>
    </source>
</reference>
<keyword evidence="1" id="KW-0106">Calcium</keyword>
<dbReference type="GO" id="GO:0061891">
    <property type="term" value="F:calcium ion sensor activity"/>
    <property type="evidence" value="ECO:0007669"/>
    <property type="project" value="TreeGrafter"/>
</dbReference>
<feature type="domain" description="EF-hand" evidence="2">
    <location>
        <begin position="102"/>
        <end position="137"/>
    </location>
</feature>
<dbReference type="Proteomes" id="UP000276133">
    <property type="component" value="Unassembled WGS sequence"/>
</dbReference>
<dbReference type="SUPFAM" id="SSF47473">
    <property type="entry name" value="EF-hand"/>
    <property type="match status" value="1"/>
</dbReference>
<proteinExistence type="predicted"/>
<keyword evidence="4" id="KW-1185">Reference proteome</keyword>
<dbReference type="PROSITE" id="PS00018">
    <property type="entry name" value="EF_HAND_1"/>
    <property type="match status" value="2"/>
</dbReference>
<dbReference type="InterPro" id="IPR011992">
    <property type="entry name" value="EF-hand-dom_pair"/>
</dbReference>
<feature type="domain" description="EF-hand" evidence="2">
    <location>
        <begin position="59"/>
        <end position="94"/>
    </location>
</feature>
<dbReference type="InterPro" id="IPR042798">
    <property type="entry name" value="EFCAB9"/>
</dbReference>
<gene>
    <name evidence="3" type="ORF">BpHYR1_025183</name>
</gene>
<dbReference type="Pfam" id="PF13202">
    <property type="entry name" value="EF-hand_5"/>
    <property type="match status" value="2"/>
</dbReference>
<dbReference type="InterPro" id="IPR002048">
    <property type="entry name" value="EF_hand_dom"/>
</dbReference>
<protein>
    <submittedName>
        <fullName evidence="3">EF-hand calcium-binding domain-containing 9-like</fullName>
    </submittedName>
</protein>
<organism evidence="3 4">
    <name type="scientific">Brachionus plicatilis</name>
    <name type="common">Marine rotifer</name>
    <name type="synonym">Brachionus muelleri</name>
    <dbReference type="NCBI Taxonomy" id="10195"/>
    <lineage>
        <taxon>Eukaryota</taxon>
        <taxon>Metazoa</taxon>
        <taxon>Spiralia</taxon>
        <taxon>Gnathifera</taxon>
        <taxon>Rotifera</taxon>
        <taxon>Eurotatoria</taxon>
        <taxon>Monogononta</taxon>
        <taxon>Pseudotrocha</taxon>
        <taxon>Ploima</taxon>
        <taxon>Brachionidae</taxon>
        <taxon>Brachionus</taxon>
    </lineage>
</organism>
<evidence type="ECO:0000313" key="3">
    <source>
        <dbReference type="EMBL" id="RNA37559.1"/>
    </source>
</evidence>
<dbReference type="PROSITE" id="PS50222">
    <property type="entry name" value="EF_HAND_2"/>
    <property type="match status" value="2"/>
</dbReference>
<dbReference type="OrthoDB" id="186625at2759"/>
<dbReference type="InterPro" id="IPR018247">
    <property type="entry name" value="EF_Hand_1_Ca_BS"/>
</dbReference>
<dbReference type="Gene3D" id="1.10.238.10">
    <property type="entry name" value="EF-hand"/>
    <property type="match status" value="2"/>
</dbReference>